<protein>
    <submittedName>
        <fullName evidence="2">Uncharacterized protein</fullName>
    </submittedName>
</protein>
<comment type="caution">
    <text evidence="2">The sequence shown here is derived from an EMBL/GenBank/DDBJ whole genome shotgun (WGS) entry which is preliminary data.</text>
</comment>
<dbReference type="Proteomes" id="UP001346869">
    <property type="component" value="Unassembled WGS sequence"/>
</dbReference>
<organism evidence="2 3">
    <name type="scientific">Eleginops maclovinus</name>
    <name type="common">Patagonian blennie</name>
    <name type="synonym">Eleginus maclovinus</name>
    <dbReference type="NCBI Taxonomy" id="56733"/>
    <lineage>
        <taxon>Eukaryota</taxon>
        <taxon>Metazoa</taxon>
        <taxon>Chordata</taxon>
        <taxon>Craniata</taxon>
        <taxon>Vertebrata</taxon>
        <taxon>Euteleostomi</taxon>
        <taxon>Actinopterygii</taxon>
        <taxon>Neopterygii</taxon>
        <taxon>Teleostei</taxon>
        <taxon>Neoteleostei</taxon>
        <taxon>Acanthomorphata</taxon>
        <taxon>Eupercaria</taxon>
        <taxon>Perciformes</taxon>
        <taxon>Notothenioidei</taxon>
        <taxon>Eleginopidae</taxon>
        <taxon>Eleginops</taxon>
    </lineage>
</organism>
<dbReference type="AlphaFoldDB" id="A0AAN7XKN7"/>
<keyword evidence="1" id="KW-0812">Transmembrane</keyword>
<reference evidence="2 3" key="1">
    <citation type="journal article" date="2023" name="Genes (Basel)">
        <title>Chromosome-Level Genome Assembly and Circadian Gene Repertoire of the Patagonia Blennie Eleginops maclovinus-The Closest Ancestral Proxy of Antarctic Cryonotothenioids.</title>
        <authorList>
            <person name="Cheng C.C."/>
            <person name="Rivera-Colon A.G."/>
            <person name="Minhas B.F."/>
            <person name="Wilson L."/>
            <person name="Rayamajhi N."/>
            <person name="Vargas-Chacoff L."/>
            <person name="Catchen J.M."/>
        </authorList>
    </citation>
    <scope>NUCLEOTIDE SEQUENCE [LARGE SCALE GENOMIC DNA]</scope>
    <source>
        <strain evidence="2">JMC-PN-2008</strain>
    </source>
</reference>
<keyword evidence="3" id="KW-1185">Reference proteome</keyword>
<dbReference type="PROSITE" id="PS51257">
    <property type="entry name" value="PROKAR_LIPOPROTEIN"/>
    <property type="match status" value="1"/>
</dbReference>
<gene>
    <name evidence="2" type="ORF">PBY51_000837</name>
</gene>
<name>A0AAN7XKN7_ELEMC</name>
<evidence type="ECO:0000313" key="2">
    <source>
        <dbReference type="EMBL" id="KAK5863840.1"/>
    </source>
</evidence>
<reference evidence="2 3" key="2">
    <citation type="journal article" date="2023" name="Mol. Biol. Evol.">
        <title>Genomics of Secondarily Temperate Adaptation in the Only Non-Antarctic Icefish.</title>
        <authorList>
            <person name="Rivera-Colon A.G."/>
            <person name="Rayamajhi N."/>
            <person name="Minhas B.F."/>
            <person name="Madrigal G."/>
            <person name="Bilyk K.T."/>
            <person name="Yoon V."/>
            <person name="Hune M."/>
            <person name="Gregory S."/>
            <person name="Cheng C.H.C."/>
            <person name="Catchen J.M."/>
        </authorList>
    </citation>
    <scope>NUCLEOTIDE SEQUENCE [LARGE SCALE GENOMIC DNA]</scope>
    <source>
        <strain evidence="2">JMC-PN-2008</strain>
    </source>
</reference>
<dbReference type="EMBL" id="JAUZQC010000011">
    <property type="protein sequence ID" value="KAK5863840.1"/>
    <property type="molecule type" value="Genomic_DNA"/>
</dbReference>
<keyword evidence="1" id="KW-1133">Transmembrane helix</keyword>
<accession>A0AAN7XKN7</accession>
<feature type="transmembrane region" description="Helical" evidence="1">
    <location>
        <begin position="6"/>
        <end position="23"/>
    </location>
</feature>
<evidence type="ECO:0000313" key="3">
    <source>
        <dbReference type="Proteomes" id="UP001346869"/>
    </source>
</evidence>
<proteinExistence type="predicted"/>
<sequence>MDKVTAQLSVYTLSVGIFIYSCIHHKDKKGDKELLSHLLSLRSHPSALDLTLEDGCGPVEHALTLDGPRLCCWAVAAGGAAGFIRHTVRLTEVRGLCGLDPKS</sequence>
<evidence type="ECO:0000256" key="1">
    <source>
        <dbReference type="SAM" id="Phobius"/>
    </source>
</evidence>
<keyword evidence="1" id="KW-0472">Membrane</keyword>